<dbReference type="Proteomes" id="UP000826709">
    <property type="component" value="Chromosome"/>
</dbReference>
<reference evidence="1" key="2">
    <citation type="submission" date="2019-03" db="EMBL/GenBank/DDBJ databases">
        <authorList>
            <person name="Chen S.-C."/>
            <person name="Wu S.-Y."/>
            <person name="Lai M.-C."/>
        </authorList>
    </citation>
    <scope>NUCLEOTIDE SEQUENCE</scope>
    <source>
        <strain evidence="1">ML15</strain>
    </source>
</reference>
<evidence type="ECO:0000313" key="1">
    <source>
        <dbReference type="EMBL" id="QYZ77997.1"/>
    </source>
</evidence>
<accession>A0A8G1A0T6</accession>
<reference evidence="1" key="1">
    <citation type="journal article" date="2005" name="Int. J. Syst. Evol. Microbiol.">
        <title>Methanofollis formosanus sp. nov., isolated from a fish pond.</title>
        <authorList>
            <person name="Wu S.Y."/>
            <person name="Chen S.C."/>
            <person name="Lai M.C."/>
        </authorList>
    </citation>
    <scope>NUCLEOTIDE SEQUENCE</scope>
    <source>
        <strain evidence="1">ML15</strain>
    </source>
</reference>
<name>A0A8G1A0T6_9EURY</name>
<dbReference type="AlphaFoldDB" id="A0A8G1A0T6"/>
<gene>
    <name evidence="1" type="ORF">E2N92_00415</name>
</gene>
<dbReference type="KEGG" id="mfk:E2N92_00415"/>
<protein>
    <submittedName>
        <fullName evidence="1">Uncharacterized protein</fullName>
    </submittedName>
</protein>
<dbReference type="RefSeq" id="WP_220681737.1">
    <property type="nucleotide sequence ID" value="NZ_CP037968.1"/>
</dbReference>
<organism evidence="1 2">
    <name type="scientific">Methanofollis formosanus</name>
    <dbReference type="NCBI Taxonomy" id="299308"/>
    <lineage>
        <taxon>Archaea</taxon>
        <taxon>Methanobacteriati</taxon>
        <taxon>Methanobacteriota</taxon>
        <taxon>Stenosarchaea group</taxon>
        <taxon>Methanomicrobia</taxon>
        <taxon>Methanomicrobiales</taxon>
        <taxon>Methanomicrobiaceae</taxon>
        <taxon>Methanofollis</taxon>
    </lineage>
</organism>
<dbReference type="OrthoDB" id="210900at2157"/>
<proteinExistence type="predicted"/>
<keyword evidence="2" id="KW-1185">Reference proteome</keyword>
<sequence length="100" mass="11350">MVFLPATPREKSTSIPSETEALVLTAHEMYSLGPNHLEKKIEKEYGVNIPQNTIYRILLTHGRVVICMRKMIALNGQDRWLIAFMDNSSRLITCFQGSKG</sequence>
<dbReference type="EMBL" id="CP037968">
    <property type="protein sequence ID" value="QYZ77997.1"/>
    <property type="molecule type" value="Genomic_DNA"/>
</dbReference>
<evidence type="ECO:0000313" key="2">
    <source>
        <dbReference type="Proteomes" id="UP000826709"/>
    </source>
</evidence>